<evidence type="ECO:0000313" key="3">
    <source>
        <dbReference type="EMBL" id="KAF7358916.1"/>
    </source>
</evidence>
<name>A0A8H7D4S7_9AGAR</name>
<proteinExistence type="predicted"/>
<keyword evidence="4" id="KW-1185">Reference proteome</keyword>
<comment type="caution">
    <text evidence="3">The sequence shown here is derived from an EMBL/GenBank/DDBJ whole genome shotgun (WGS) entry which is preliminary data.</text>
</comment>
<dbReference type="InterPro" id="IPR045338">
    <property type="entry name" value="DUF6535"/>
</dbReference>
<protein>
    <recommendedName>
        <fullName evidence="2">DUF6535 domain-containing protein</fullName>
    </recommendedName>
</protein>
<gene>
    <name evidence="3" type="ORF">MSAN_01232000</name>
</gene>
<feature type="transmembrane region" description="Helical" evidence="1">
    <location>
        <begin position="265"/>
        <end position="289"/>
    </location>
</feature>
<sequence>MDYDSAIGSDSPYSNWRGQGSGLDFRAMHFLSVELSNLNEIMTEQTELLRRIEARQASGDLSRKPMSQVPATSSSAWNPLLKNFISETIQPKVDRWRNGLDSLLVFLGLFSAIVTSFLVDSLSALTPDETARTNELLANLTDIVILLSGQSPSNLTISHPLPFEPDARDIRVNSFYSLSLVLSLSIAALVVAGRGFLNMVTWSHHKKAALRLSDVHKRWAAAERVLRPAIESLPQLLVIPVLLFIAAIVDVLLSTVLVISPRPTLIFVTTSLCLISIITVASVLCATFLHGGLNPTTSPFQSSLASLLRTTIINIGTFFFHHTNNLFDQKLVRRVSPTMETQNMNGLLDTSLFSDATSSYHEIVQGTHDDDALNLAASALLDILTVPGVSRRAEITDLELKTFIHLLSPEASIRSNRTAAEVFSVVYGRDSWISRALRPLWIHSLMHSNATTKTTTRDCLSLICGTPPFTHALAVVVGYRTCPIHPVVYIASAQVLNWESWSAHPESMATKEKLLRLAWQVLDIKLTKVYLQDVDIATRQAEMHALIYTSTPGDWVEIDSCALLESLIFLFHHGNLDQYPWITDFVRWVAGWASLDVLIVDLLRTLHGDMLEQRWAYVSPLDSLAFVDNFPRTLIIACAAIEGVQHRLPSLQITIEYRMKLVRVLADIVKINDWISRMANYHSQDLEGDLRVILQHMEAEKPVLGDIEQISSAPGISLVRPLRYMSFTRVSQGQSSSTDIQSEDSPE</sequence>
<evidence type="ECO:0000313" key="4">
    <source>
        <dbReference type="Proteomes" id="UP000623467"/>
    </source>
</evidence>
<feature type="transmembrane region" description="Helical" evidence="1">
    <location>
        <begin position="236"/>
        <end position="259"/>
    </location>
</feature>
<dbReference type="EMBL" id="JACAZH010000009">
    <property type="protein sequence ID" value="KAF7358916.1"/>
    <property type="molecule type" value="Genomic_DNA"/>
</dbReference>
<accession>A0A8H7D4S7</accession>
<dbReference type="AlphaFoldDB" id="A0A8H7D4S7"/>
<organism evidence="3 4">
    <name type="scientific">Mycena sanguinolenta</name>
    <dbReference type="NCBI Taxonomy" id="230812"/>
    <lineage>
        <taxon>Eukaryota</taxon>
        <taxon>Fungi</taxon>
        <taxon>Dikarya</taxon>
        <taxon>Basidiomycota</taxon>
        <taxon>Agaricomycotina</taxon>
        <taxon>Agaricomycetes</taxon>
        <taxon>Agaricomycetidae</taxon>
        <taxon>Agaricales</taxon>
        <taxon>Marasmiineae</taxon>
        <taxon>Mycenaceae</taxon>
        <taxon>Mycena</taxon>
    </lineage>
</organism>
<keyword evidence="1" id="KW-1133">Transmembrane helix</keyword>
<feature type="domain" description="DUF6535" evidence="2">
    <location>
        <begin position="85"/>
        <end position="253"/>
    </location>
</feature>
<dbReference type="OrthoDB" id="3064335at2759"/>
<dbReference type="Pfam" id="PF20153">
    <property type="entry name" value="DUF6535"/>
    <property type="match status" value="1"/>
</dbReference>
<feature type="transmembrane region" description="Helical" evidence="1">
    <location>
        <begin position="175"/>
        <end position="197"/>
    </location>
</feature>
<reference evidence="3" key="1">
    <citation type="submission" date="2020-05" db="EMBL/GenBank/DDBJ databases">
        <title>Mycena genomes resolve the evolution of fungal bioluminescence.</title>
        <authorList>
            <person name="Tsai I.J."/>
        </authorList>
    </citation>
    <scope>NUCLEOTIDE SEQUENCE</scope>
    <source>
        <strain evidence="3">160909Yilan</strain>
    </source>
</reference>
<feature type="transmembrane region" description="Helical" evidence="1">
    <location>
        <begin position="100"/>
        <end position="119"/>
    </location>
</feature>
<evidence type="ECO:0000259" key="2">
    <source>
        <dbReference type="Pfam" id="PF20153"/>
    </source>
</evidence>
<keyword evidence="1" id="KW-0472">Membrane</keyword>
<evidence type="ECO:0000256" key="1">
    <source>
        <dbReference type="SAM" id="Phobius"/>
    </source>
</evidence>
<keyword evidence="1" id="KW-0812">Transmembrane</keyword>
<dbReference type="Proteomes" id="UP000623467">
    <property type="component" value="Unassembled WGS sequence"/>
</dbReference>